<evidence type="ECO:0000313" key="5">
    <source>
        <dbReference type="Proteomes" id="UP000324748"/>
    </source>
</evidence>
<feature type="region of interest" description="Disordered" evidence="1">
    <location>
        <begin position="45"/>
        <end position="77"/>
    </location>
</feature>
<proteinExistence type="predicted"/>
<keyword evidence="5" id="KW-1185">Reference proteome</keyword>
<feature type="chain" id="PRO_5033474845" evidence="2">
    <location>
        <begin position="25"/>
        <end position="93"/>
    </location>
</feature>
<dbReference type="EMBL" id="VSWC01000170">
    <property type="protein sequence ID" value="KAA1072125.1"/>
    <property type="molecule type" value="Genomic_DNA"/>
</dbReference>
<accession>A0A5B0SAT6</accession>
<dbReference type="AlphaFoldDB" id="A0A5B0SAT6"/>
<protein>
    <submittedName>
        <fullName evidence="4">Uncharacterized protein</fullName>
    </submittedName>
</protein>
<evidence type="ECO:0000256" key="2">
    <source>
        <dbReference type="SAM" id="SignalP"/>
    </source>
</evidence>
<name>A0A5B0SAT6_PUCGR</name>
<dbReference type="EMBL" id="VDEP01000040">
    <property type="protein sequence ID" value="KAA1135236.1"/>
    <property type="molecule type" value="Genomic_DNA"/>
</dbReference>
<sequence>MSSKSLNRFFIFIASLILIQISMFEMIATMDDDLETHKTIESWRNIREESKKEGEASQAKEKKNSSGNEKEIGNNTKNLQEKTYVSIKFKLSR</sequence>
<dbReference type="Proteomes" id="UP000324748">
    <property type="component" value="Unassembled WGS sequence"/>
</dbReference>
<gene>
    <name evidence="3" type="ORF">PGT21_028544</name>
    <name evidence="4" type="ORF">PGTUg99_020919</name>
</gene>
<organism evidence="4 6">
    <name type="scientific">Puccinia graminis f. sp. tritici</name>
    <dbReference type="NCBI Taxonomy" id="56615"/>
    <lineage>
        <taxon>Eukaryota</taxon>
        <taxon>Fungi</taxon>
        <taxon>Dikarya</taxon>
        <taxon>Basidiomycota</taxon>
        <taxon>Pucciniomycotina</taxon>
        <taxon>Pucciniomycetes</taxon>
        <taxon>Pucciniales</taxon>
        <taxon>Pucciniaceae</taxon>
        <taxon>Puccinia</taxon>
    </lineage>
</organism>
<evidence type="ECO:0000313" key="6">
    <source>
        <dbReference type="Proteomes" id="UP000325313"/>
    </source>
</evidence>
<evidence type="ECO:0000313" key="4">
    <source>
        <dbReference type="EMBL" id="KAA1135236.1"/>
    </source>
</evidence>
<evidence type="ECO:0000313" key="3">
    <source>
        <dbReference type="EMBL" id="KAA1072125.1"/>
    </source>
</evidence>
<evidence type="ECO:0000256" key="1">
    <source>
        <dbReference type="SAM" id="MobiDB-lite"/>
    </source>
</evidence>
<reference evidence="5 6" key="1">
    <citation type="submission" date="2019-05" db="EMBL/GenBank/DDBJ databases">
        <title>Emergence of the Ug99 lineage of the wheat stem rust pathogen through somatic hybridization.</title>
        <authorList>
            <person name="Li F."/>
            <person name="Upadhyaya N.M."/>
            <person name="Sperschneider J."/>
            <person name="Matny O."/>
            <person name="Nguyen-Phuc H."/>
            <person name="Mago R."/>
            <person name="Raley C."/>
            <person name="Miller M.E."/>
            <person name="Silverstein K.A.T."/>
            <person name="Henningsen E."/>
            <person name="Hirsch C.D."/>
            <person name="Visser B."/>
            <person name="Pretorius Z.A."/>
            <person name="Steffenson B.J."/>
            <person name="Schwessinger B."/>
            <person name="Dodds P.N."/>
            <person name="Figueroa M."/>
        </authorList>
    </citation>
    <scope>NUCLEOTIDE SEQUENCE [LARGE SCALE GENOMIC DNA]</scope>
    <source>
        <strain evidence="3">21-0</strain>
        <strain evidence="4 6">Ug99</strain>
    </source>
</reference>
<keyword evidence="2" id="KW-0732">Signal</keyword>
<dbReference type="Proteomes" id="UP000325313">
    <property type="component" value="Unassembled WGS sequence"/>
</dbReference>
<feature type="signal peptide" evidence="2">
    <location>
        <begin position="1"/>
        <end position="24"/>
    </location>
</feature>
<feature type="compositionally biased region" description="Basic and acidic residues" evidence="1">
    <location>
        <begin position="45"/>
        <end position="72"/>
    </location>
</feature>
<comment type="caution">
    <text evidence="4">The sequence shown here is derived from an EMBL/GenBank/DDBJ whole genome shotgun (WGS) entry which is preliminary data.</text>
</comment>